<comment type="similarity">
    <text evidence="1">Belongs to the CCDC39 family.</text>
</comment>
<feature type="coiled-coil region" evidence="5">
    <location>
        <begin position="322"/>
        <end position="405"/>
    </location>
</feature>
<gene>
    <name evidence="6" type="ORF">CHIRRI_LOCUS7587</name>
</gene>
<evidence type="ECO:0000256" key="2">
    <source>
        <dbReference type="ARBA" id="ARBA00016725"/>
    </source>
</evidence>
<dbReference type="EMBL" id="OU895878">
    <property type="protein sequence ID" value="CAG9804708.1"/>
    <property type="molecule type" value="Genomic_DNA"/>
</dbReference>
<keyword evidence="7" id="KW-1185">Reference proteome</keyword>
<dbReference type="GO" id="GO:0005930">
    <property type="term" value="C:axoneme"/>
    <property type="evidence" value="ECO:0007669"/>
    <property type="project" value="InterPro"/>
</dbReference>
<dbReference type="GO" id="GO:0036159">
    <property type="term" value="P:inner dynein arm assembly"/>
    <property type="evidence" value="ECO:0007669"/>
    <property type="project" value="InterPro"/>
</dbReference>
<dbReference type="GO" id="GO:0005576">
    <property type="term" value="C:extracellular region"/>
    <property type="evidence" value="ECO:0007669"/>
    <property type="project" value="GOC"/>
</dbReference>
<dbReference type="GO" id="GO:0060285">
    <property type="term" value="P:cilium-dependent cell motility"/>
    <property type="evidence" value="ECO:0007669"/>
    <property type="project" value="TreeGrafter"/>
</dbReference>
<name>A0A9N9RWJ6_9DIPT</name>
<reference evidence="6" key="2">
    <citation type="submission" date="2022-10" db="EMBL/GenBank/DDBJ databases">
        <authorList>
            <consortium name="ENA_rothamsted_submissions"/>
            <consortium name="culmorum"/>
            <person name="King R."/>
        </authorList>
    </citation>
    <scope>NUCLEOTIDE SEQUENCE</scope>
</reference>
<dbReference type="OrthoDB" id="420518at2759"/>
<reference evidence="6" key="1">
    <citation type="submission" date="2022-01" db="EMBL/GenBank/DDBJ databases">
        <authorList>
            <person name="King R."/>
        </authorList>
    </citation>
    <scope>NUCLEOTIDE SEQUENCE</scope>
</reference>
<evidence type="ECO:0000313" key="7">
    <source>
        <dbReference type="Proteomes" id="UP001153620"/>
    </source>
</evidence>
<feature type="coiled-coil region" evidence="5">
    <location>
        <begin position="751"/>
        <end position="820"/>
    </location>
</feature>
<dbReference type="Pfam" id="PF24161">
    <property type="entry name" value="CCDC39"/>
    <property type="match status" value="1"/>
</dbReference>
<dbReference type="PANTHER" id="PTHR18962">
    <property type="entry name" value="COILED-COIL DOMAIN-CONTAINING PROTEIN 39"/>
    <property type="match status" value="1"/>
</dbReference>
<sequence>MEVDQRDFEENELIREVLEAAGFSETFLPIVNEDNKQLLETIKFLSKSKLEHESALEREKKEVLRVGELCKTADNEFDQNLKLLNAHKSQYTAEYHLLKLGEHENLRLKQMMKEVDKESKEMLLKEENFKSEKIRISESIEKLSEGIQWAKTALLEWRQVLVSGDEANKMIEKLCRMDAGRAETLDSKRKILHDAIVKQKGVLINLYEERKSLELLLERTSQLYRQAHLERRQLVNTWKDAVNQMNQREREINETEDEIESAKKVSNEKMSALKREEMVMKLKQDENREIELFIQELNITSSDLRNRLIKLEDFILLKSSELLALRKTVQSESQKLNNLRNQNRQMLVEEKEKETVLKTLIDDLRMIHEKYEKFKGTNVDAQERLRQIEELLEMEEKSIKKIEDESSRICSVLYRSEQQLKKLQVVEKNFILEGQGLESGISRVRASCKNFEKELLRQTEILYNVEYKIQHSEMRLANMQGTIDEEESAKLEERKCHLDKIYNDKIKAEDMMKTQISRTEEDMKKLATVYHNSMAEFDRLNEKLKERKVTMEGGIKQHQIIQHQNQEKLVELNLLKIKISQIEKQIAKQADKAYSLEKHKTELEAAMNDRLIDIRAQMNILNMRRKCLIEERSQMKADISERLLKIEHLRKRYACAIDLLGRNDDGSTVTAVQIKIEMAQEKFMLLNQGNELNEKIVKAENEIKCMENALKLMSFSNSEYRKVFEMVHENSPEMKKMDNLQNQYCKTMNDIKMLKENLMCLLSNLELFENQRQEVEKEFDEVQRIRLDNNDTLLKIHKELLDQETKKERAEREMKNSYKAARRRIKDQDIISLFDRNIEYKEFDEKNNSTLQQLTDMVDNYPEMTQTVTRYFIERGLSLPASVRRTKSQCSWKSETSLGDQSFKGDAHCMKRFSHRSIFSGSSTASSDISKVSKESVKVTPSGLSVIKITFPDSKKSPKKHAKSTGKN</sequence>
<evidence type="ECO:0000256" key="3">
    <source>
        <dbReference type="ARBA" id="ARBA00023054"/>
    </source>
</evidence>
<feature type="coiled-coil region" evidence="5">
    <location>
        <begin position="238"/>
        <end position="265"/>
    </location>
</feature>
<dbReference type="AlphaFoldDB" id="A0A9N9RWJ6"/>
<dbReference type="PANTHER" id="PTHR18962:SF0">
    <property type="entry name" value="COILED-COIL DOMAIN-CONTAINING PROTEIN 39"/>
    <property type="match status" value="1"/>
</dbReference>
<comment type="function">
    <text evidence="4">Required for assembly of dynein regulatory complex (DRC) and inner dynein arm (IDA) complexes, which are responsible for ciliary beat regulation, thereby playing a central role in motility in cilia and flagella. Probably acts together with CCDC40 to form a molecular ruler that determines the 96 nanometer (nm) repeat length and arrangements of components in cilia and flagella. Not required for outer dynein arm complexes assembly.</text>
</comment>
<evidence type="ECO:0000313" key="6">
    <source>
        <dbReference type="EMBL" id="CAG9804708.1"/>
    </source>
</evidence>
<organism evidence="6 7">
    <name type="scientific">Chironomus riparius</name>
    <dbReference type="NCBI Taxonomy" id="315576"/>
    <lineage>
        <taxon>Eukaryota</taxon>
        <taxon>Metazoa</taxon>
        <taxon>Ecdysozoa</taxon>
        <taxon>Arthropoda</taxon>
        <taxon>Hexapoda</taxon>
        <taxon>Insecta</taxon>
        <taxon>Pterygota</taxon>
        <taxon>Neoptera</taxon>
        <taxon>Endopterygota</taxon>
        <taxon>Diptera</taxon>
        <taxon>Nematocera</taxon>
        <taxon>Chironomoidea</taxon>
        <taxon>Chironomidae</taxon>
        <taxon>Chironominae</taxon>
        <taxon>Chironomus</taxon>
    </lineage>
</organism>
<dbReference type="GO" id="GO:0060287">
    <property type="term" value="P:epithelial cilium movement involved in determination of left/right asymmetry"/>
    <property type="evidence" value="ECO:0007669"/>
    <property type="project" value="TreeGrafter"/>
</dbReference>
<proteinExistence type="inferred from homology"/>
<evidence type="ECO:0000256" key="4">
    <source>
        <dbReference type="ARBA" id="ARBA00045182"/>
    </source>
</evidence>
<dbReference type="InterPro" id="IPR033290">
    <property type="entry name" value="CCDC39"/>
</dbReference>
<keyword evidence="3 5" id="KW-0175">Coiled coil</keyword>
<protein>
    <recommendedName>
        <fullName evidence="2">Coiled-coil domain-containing protein 39</fullName>
    </recommendedName>
</protein>
<accession>A0A9N9RWJ6</accession>
<evidence type="ECO:0000256" key="1">
    <source>
        <dbReference type="ARBA" id="ARBA00005805"/>
    </source>
</evidence>
<evidence type="ECO:0000256" key="5">
    <source>
        <dbReference type="SAM" id="Coils"/>
    </source>
</evidence>
<dbReference type="Proteomes" id="UP001153620">
    <property type="component" value="Chromosome 2"/>
</dbReference>
<feature type="coiled-coil region" evidence="5">
    <location>
        <begin position="565"/>
        <end position="592"/>
    </location>
</feature>